<organism evidence="5 6">
    <name type="scientific">Kineosporia babensis</name>
    <dbReference type="NCBI Taxonomy" id="499548"/>
    <lineage>
        <taxon>Bacteria</taxon>
        <taxon>Bacillati</taxon>
        <taxon>Actinomycetota</taxon>
        <taxon>Actinomycetes</taxon>
        <taxon>Kineosporiales</taxon>
        <taxon>Kineosporiaceae</taxon>
        <taxon>Kineosporia</taxon>
    </lineage>
</organism>
<dbReference type="RefSeq" id="WP_231441439.1">
    <property type="nucleotide sequence ID" value="NZ_JAJOMB010000006.1"/>
</dbReference>
<dbReference type="Pfam" id="PF19278">
    <property type="entry name" value="Hydant_A_C"/>
    <property type="match status" value="1"/>
</dbReference>
<feature type="domain" description="Hydantoinase/oxoprolinase N-terminal" evidence="3">
    <location>
        <begin position="10"/>
        <end position="187"/>
    </location>
</feature>
<dbReference type="EMBL" id="JAJOMB010000006">
    <property type="protein sequence ID" value="MCD5311833.1"/>
    <property type="molecule type" value="Genomic_DNA"/>
</dbReference>
<dbReference type="Proteomes" id="UP001138997">
    <property type="component" value="Unassembled WGS sequence"/>
</dbReference>
<dbReference type="Pfam" id="PF05378">
    <property type="entry name" value="Hydant_A_N"/>
    <property type="match status" value="1"/>
</dbReference>
<evidence type="ECO:0000259" key="2">
    <source>
        <dbReference type="Pfam" id="PF01968"/>
    </source>
</evidence>
<evidence type="ECO:0000259" key="3">
    <source>
        <dbReference type="Pfam" id="PF05378"/>
    </source>
</evidence>
<dbReference type="InterPro" id="IPR002821">
    <property type="entry name" value="Hydantoinase_A"/>
</dbReference>
<feature type="domain" description="Hydantoinase A/oxoprolinase" evidence="2">
    <location>
        <begin position="210"/>
        <end position="500"/>
    </location>
</feature>
<feature type="region of interest" description="Disordered" evidence="1">
    <location>
        <begin position="347"/>
        <end position="366"/>
    </location>
</feature>
<dbReference type="InterPro" id="IPR045079">
    <property type="entry name" value="Oxoprolinase-like"/>
</dbReference>
<feature type="compositionally biased region" description="Low complexity" evidence="1">
    <location>
        <begin position="352"/>
        <end position="365"/>
    </location>
</feature>
<name>A0A9X1SZB6_9ACTN</name>
<evidence type="ECO:0000313" key="5">
    <source>
        <dbReference type="EMBL" id="MCD5311833.1"/>
    </source>
</evidence>
<dbReference type="Pfam" id="PF01968">
    <property type="entry name" value="Hydantoinase_A"/>
    <property type="match status" value="1"/>
</dbReference>
<evidence type="ECO:0000313" key="6">
    <source>
        <dbReference type="Proteomes" id="UP001138997"/>
    </source>
</evidence>
<accession>A0A9X1SZB6</accession>
<dbReference type="InterPro" id="IPR049517">
    <property type="entry name" value="ACX-like_C"/>
</dbReference>
<keyword evidence="6" id="KW-1185">Reference proteome</keyword>
<evidence type="ECO:0000259" key="4">
    <source>
        <dbReference type="Pfam" id="PF19278"/>
    </source>
</evidence>
<sequence length="696" mass="71751">MTESQAAGWRIGIDVGGTFTDLIAVQTTAGGCRPAESVRHKTPSVPSDPAAAVEQGLRELLERGIAAQDVLAVTHGTTIGLNAILQGRGARVALLTSAGHRDILQIGRARLPRSFDLHAVPPRAAVPRDRVVELEARFTPSGEAVSGVDDYARALAELQQARPDAVALSLIGAYTSPAAEGDLAERLTADLGVPVTSAATLWPEAGEYERTALAVLDAQIAPLMQGYLSRLEAALQRIGLTAPLYITTSNGGSVSLSSAARRPIDTVLSGPAAGVGAASRLWPGLDMVTIDMGGTSSDIGVLVGGKPALTTTASVGDHPLVTPVVEVTAIGAGGGSVVWADLDGAHPTPRVGPSSAGADPGPAAYGRGGDQPTITDAYVHTGIIDPDAFLGGAMPLSRELADAALTRVQQALDPAAGPEAATKTSDNALTLATVGMASRLRTVLARHGEVPDRFTFVAFGGAGGSHAALLADEVGAERIIVPAAAATFCALGAAITPVRRDFVRTARLALDADSLPELTDVTHQLTDEALTWFQKEGAGARGSLVLSADLKYAGQPSTLTVPLTTGGLQSALSIDLEAGLAAFAESHRRHYGFVDPAAEVLIETVRLTLTAEDLSIEDAGGTLGLQKLGRRRLRTSQAWSEADVLAVVTDPEAPAELNGPAVVERADTSVLVPPGWQVRVDTAGNLHLNRLPKKED</sequence>
<dbReference type="GO" id="GO:0005829">
    <property type="term" value="C:cytosol"/>
    <property type="evidence" value="ECO:0007669"/>
    <property type="project" value="TreeGrafter"/>
</dbReference>
<reference evidence="5" key="1">
    <citation type="submission" date="2021-11" db="EMBL/GenBank/DDBJ databases">
        <title>Streptomyces corallinus and Kineosporia corallina sp. nov., two new coral-derived marine actinobacteria.</title>
        <authorList>
            <person name="Buangrab K."/>
            <person name="Sutthacheep M."/>
            <person name="Yeemin T."/>
            <person name="Harunari E."/>
            <person name="Igarashi Y."/>
            <person name="Sripreechasak P."/>
            <person name="Kanchanasin P."/>
            <person name="Tanasupawat S."/>
            <person name="Phongsopitanun W."/>
        </authorList>
    </citation>
    <scope>NUCLEOTIDE SEQUENCE</scope>
    <source>
        <strain evidence="5">JCM 31032</strain>
    </source>
</reference>
<dbReference type="InterPro" id="IPR008040">
    <property type="entry name" value="Hydant_A_N"/>
</dbReference>
<dbReference type="SUPFAM" id="SSF53067">
    <property type="entry name" value="Actin-like ATPase domain"/>
    <property type="match status" value="1"/>
</dbReference>
<protein>
    <submittedName>
        <fullName evidence="5">Hydantoinase/oxoprolinase family protein</fullName>
    </submittedName>
</protein>
<dbReference type="AlphaFoldDB" id="A0A9X1SZB6"/>
<feature type="domain" description="Acetophenone carboxylase-like C-terminal" evidence="4">
    <location>
        <begin position="517"/>
        <end position="690"/>
    </location>
</feature>
<comment type="caution">
    <text evidence="5">The sequence shown here is derived from an EMBL/GenBank/DDBJ whole genome shotgun (WGS) entry which is preliminary data.</text>
</comment>
<dbReference type="PANTHER" id="PTHR11365">
    <property type="entry name" value="5-OXOPROLINASE RELATED"/>
    <property type="match status" value="1"/>
</dbReference>
<dbReference type="InterPro" id="IPR043129">
    <property type="entry name" value="ATPase_NBD"/>
</dbReference>
<evidence type="ECO:0000256" key="1">
    <source>
        <dbReference type="SAM" id="MobiDB-lite"/>
    </source>
</evidence>
<dbReference type="PANTHER" id="PTHR11365:SF23">
    <property type="entry name" value="HYPOTHETICAL 5-OXOPROLINASE (EUROFUNG)-RELATED"/>
    <property type="match status" value="1"/>
</dbReference>
<dbReference type="GO" id="GO:0017168">
    <property type="term" value="F:5-oxoprolinase (ATP-hydrolyzing) activity"/>
    <property type="evidence" value="ECO:0007669"/>
    <property type="project" value="TreeGrafter"/>
</dbReference>
<dbReference type="GO" id="GO:0006749">
    <property type="term" value="P:glutathione metabolic process"/>
    <property type="evidence" value="ECO:0007669"/>
    <property type="project" value="TreeGrafter"/>
</dbReference>
<proteinExistence type="predicted"/>
<gene>
    <name evidence="5" type="ORF">LR394_13065</name>
</gene>